<keyword evidence="10" id="KW-1185">Reference proteome</keyword>
<organism evidence="8 10">
    <name type="scientific">Sulfuracidifex tepidarius</name>
    <dbReference type="NCBI Taxonomy" id="1294262"/>
    <lineage>
        <taxon>Archaea</taxon>
        <taxon>Thermoproteota</taxon>
        <taxon>Thermoprotei</taxon>
        <taxon>Sulfolobales</taxon>
        <taxon>Sulfolobaceae</taxon>
        <taxon>Sulfuracidifex</taxon>
    </lineage>
</organism>
<evidence type="ECO:0000256" key="3">
    <source>
        <dbReference type="ARBA" id="ARBA00022679"/>
    </source>
</evidence>
<comment type="similarity">
    <text evidence="7">Belongs to the adenylate kinase family. AK6 subfamily.</text>
</comment>
<evidence type="ECO:0000256" key="4">
    <source>
        <dbReference type="ARBA" id="ARBA00022741"/>
    </source>
</evidence>
<sequence length="184" mass="21156">MIILVTGTPGTGKSTLAMEISKELSLKLVSVSSLVIERKLYFDYDQLRKSYVMDEERLVKVLKEEVRDGAVVETIYPSVVENPDKVILLRKDPRVLYQELMKRGWSELKSAENAMAEAIGYVASEAWETFKNVCEIDVTNRSVEETKRISMNCEESRKVDWLTEKGIEEFLTFLDNVITRNVEH</sequence>
<accession>A0A510DVV4</accession>
<dbReference type="Proteomes" id="UP000325030">
    <property type="component" value="Chromosome"/>
</dbReference>
<keyword evidence="1 7" id="KW-0690">Ribosome biogenesis</keyword>
<keyword evidence="2 7" id="KW-0698">rRNA processing</keyword>
<dbReference type="Pfam" id="PF13238">
    <property type="entry name" value="AAA_18"/>
    <property type="match status" value="1"/>
</dbReference>
<dbReference type="Proteomes" id="UP000322983">
    <property type="component" value="Chromosome"/>
</dbReference>
<evidence type="ECO:0000256" key="5">
    <source>
        <dbReference type="ARBA" id="ARBA00022777"/>
    </source>
</evidence>
<feature type="binding site" evidence="7">
    <location>
        <position position="103"/>
    </location>
    <ligand>
        <name>ATP</name>
        <dbReference type="ChEBI" id="CHEBI:30616"/>
    </ligand>
</feature>
<dbReference type="GO" id="GO:0006364">
    <property type="term" value="P:rRNA processing"/>
    <property type="evidence" value="ECO:0007669"/>
    <property type="project" value="UniProtKB-KW"/>
</dbReference>
<keyword evidence="3 7" id="KW-0808">Transferase</keyword>
<evidence type="ECO:0000256" key="7">
    <source>
        <dbReference type="HAMAP-Rule" id="MF_00039"/>
    </source>
</evidence>
<dbReference type="KEGG" id="step:IC006_1635"/>
<dbReference type="STRING" id="1294262.GCA_001316085_00393"/>
<reference evidence="11" key="1">
    <citation type="submission" date="2018-09" db="EMBL/GenBank/DDBJ databases">
        <title>Complete Genome Sequencing of Sulfolobus sp. JCM 16834.</title>
        <authorList>
            <person name="Kato S."/>
            <person name="Itoh T."/>
            <person name="Ohkuma M."/>
        </authorList>
    </citation>
    <scope>NUCLEOTIDE SEQUENCE [LARGE SCALE GENOMIC DNA]</scope>
    <source>
        <strain evidence="11">IC-007</strain>
    </source>
</reference>
<dbReference type="EC" id="2.7.4.3" evidence="7"/>
<feature type="binding site" evidence="7">
    <location>
        <position position="12"/>
    </location>
    <ligand>
        <name>ATP</name>
        <dbReference type="ChEBI" id="CHEBI:30616"/>
    </ligand>
</feature>
<proteinExistence type="inferred from homology"/>
<name>A0A510DVV4_9CREN</name>
<feature type="binding site" evidence="7">
    <location>
        <position position="10"/>
    </location>
    <ligand>
        <name>ATP</name>
        <dbReference type="ChEBI" id="CHEBI:30616"/>
    </ligand>
</feature>
<keyword evidence="6 7" id="KW-0067">ATP-binding</keyword>
<comment type="catalytic activity">
    <reaction evidence="7">
        <text>AMP + ATP = 2 ADP</text>
        <dbReference type="Rhea" id="RHEA:12973"/>
        <dbReference type="ChEBI" id="CHEBI:30616"/>
        <dbReference type="ChEBI" id="CHEBI:456215"/>
        <dbReference type="ChEBI" id="CHEBI:456216"/>
        <dbReference type="EC" id="2.7.4.3"/>
    </reaction>
</comment>
<evidence type="ECO:0000313" key="11">
    <source>
        <dbReference type="Proteomes" id="UP000325030"/>
    </source>
</evidence>
<comment type="subunit">
    <text evidence="7">Interacts with uS11. Not a structural component of 40S pre-ribosomes, but transiently interacts with them by binding to uS11.</text>
</comment>
<dbReference type="GO" id="GO:0005524">
    <property type="term" value="F:ATP binding"/>
    <property type="evidence" value="ECO:0007669"/>
    <property type="project" value="UniProtKB-UniRule"/>
</dbReference>
<evidence type="ECO:0000313" key="10">
    <source>
        <dbReference type="Proteomes" id="UP000322983"/>
    </source>
</evidence>
<accession>A0A510E3K2</accession>
<feature type="binding site" evidence="7">
    <location>
        <position position="15"/>
    </location>
    <ligand>
        <name>ATP</name>
        <dbReference type="ChEBI" id="CHEBI:30616"/>
    </ligand>
</feature>
<reference evidence="8 10" key="2">
    <citation type="journal article" date="2020" name="Int. J. Syst. Evol. Microbiol.">
        <title>Sulfuracidifex tepidarius gen. nov., sp. nov. and transfer of Sulfolobus metallicus Huber and Stetter 1992 to the genus Sulfuracidifex as Sulfuracidifex metallicus comb. nov.</title>
        <authorList>
            <person name="Itoh T."/>
            <person name="Miura T."/>
            <person name="Sakai H.D."/>
            <person name="Kato S."/>
            <person name="Ohkuma M."/>
            <person name="Takashina T."/>
        </authorList>
    </citation>
    <scope>NUCLEOTIDE SEQUENCE [LARGE SCALE GENOMIC DNA]</scope>
    <source>
        <strain evidence="8 10">IC-006</strain>
        <strain evidence="9">IC-007</strain>
    </source>
</reference>
<comment type="caution">
    <text evidence="7">Lacks conserved residue(s) required for the propagation of feature annotation.</text>
</comment>
<dbReference type="GO" id="GO:0016887">
    <property type="term" value="F:ATP hydrolysis activity"/>
    <property type="evidence" value="ECO:0007669"/>
    <property type="project" value="InterPro"/>
</dbReference>
<keyword evidence="5 7" id="KW-0418">Kinase</keyword>
<comment type="catalytic activity">
    <reaction evidence="7">
        <text>ATP + H2O = ADP + phosphate + H(+)</text>
        <dbReference type="Rhea" id="RHEA:13065"/>
        <dbReference type="ChEBI" id="CHEBI:15377"/>
        <dbReference type="ChEBI" id="CHEBI:15378"/>
        <dbReference type="ChEBI" id="CHEBI:30616"/>
        <dbReference type="ChEBI" id="CHEBI:43474"/>
        <dbReference type="ChEBI" id="CHEBI:456216"/>
    </reaction>
</comment>
<evidence type="ECO:0000313" key="9">
    <source>
        <dbReference type="EMBL" id="BBG27082.1"/>
    </source>
</evidence>
<dbReference type="GO" id="GO:0042274">
    <property type="term" value="P:ribosomal small subunit biogenesis"/>
    <property type="evidence" value="ECO:0007669"/>
    <property type="project" value="UniProtKB-UniRule"/>
</dbReference>
<gene>
    <name evidence="8" type="ORF">IC006_1635</name>
    <name evidence="9" type="ORF">IC007_1612</name>
</gene>
<feature type="binding site" evidence="7">
    <location>
        <position position="14"/>
    </location>
    <ligand>
        <name>ATP</name>
        <dbReference type="ChEBI" id="CHEBI:30616"/>
    </ligand>
</feature>
<dbReference type="GO" id="GO:0004017">
    <property type="term" value="F:AMP kinase activity"/>
    <property type="evidence" value="ECO:0007669"/>
    <property type="project" value="UniProtKB-UniRule"/>
</dbReference>
<dbReference type="PANTHER" id="PTHR12595">
    <property type="entry name" value="POS9-ACTIVATING FACTOR FAP7-RELATED"/>
    <property type="match status" value="1"/>
</dbReference>
<comment type="function">
    <text evidence="7">Broad-specificity nucleoside monophosphate (NMP) kinase that catalyzes the reversible transfer of the terminal phosphate group between nucleoside triphosphates and monophosphates. Has also ATPase activity. Involved in the late maturation steps of the 30S ribosomal particles, specifically 16S rRNA maturation. While NMP activity is not required for ribosome maturation, ATPase activity is. Associates transiently with small ribosomal subunit protein uS11. ATP hydrolysis breaks the interaction with uS11. May temporarily remove uS11 from the ribosome to enable a conformational change of the ribosomal RNA that is needed for the final maturation step of the small ribosomal subunit.</text>
</comment>
<evidence type="ECO:0000256" key="6">
    <source>
        <dbReference type="ARBA" id="ARBA00022840"/>
    </source>
</evidence>
<dbReference type="InterPro" id="IPR027417">
    <property type="entry name" value="P-loop_NTPase"/>
</dbReference>
<dbReference type="InterPro" id="IPR020618">
    <property type="entry name" value="Adenyl_kinase_AK6"/>
</dbReference>
<evidence type="ECO:0000256" key="1">
    <source>
        <dbReference type="ARBA" id="ARBA00022517"/>
    </source>
</evidence>
<dbReference type="Gene3D" id="3.40.50.300">
    <property type="entry name" value="P-loop containing nucleotide triphosphate hydrolases"/>
    <property type="match status" value="1"/>
</dbReference>
<dbReference type="EMBL" id="AP018929">
    <property type="protein sequence ID" value="BBG24325.1"/>
    <property type="molecule type" value="Genomic_DNA"/>
</dbReference>
<dbReference type="OrthoDB" id="8730at2157"/>
<feature type="region of interest" description="LID" evidence="7">
    <location>
        <begin position="102"/>
        <end position="112"/>
    </location>
</feature>
<evidence type="ECO:0000313" key="8">
    <source>
        <dbReference type="EMBL" id="BBG24325.1"/>
    </source>
</evidence>
<dbReference type="EMBL" id="AP018930">
    <property type="protein sequence ID" value="BBG27082.1"/>
    <property type="molecule type" value="Genomic_DNA"/>
</dbReference>
<dbReference type="PANTHER" id="PTHR12595:SF0">
    <property type="entry name" value="ADENYLATE KINASE ISOENZYME 6"/>
    <property type="match status" value="1"/>
</dbReference>
<dbReference type="RefSeq" id="WP_054845019.1">
    <property type="nucleotide sequence ID" value="NZ_AP018929.1"/>
</dbReference>
<keyword evidence="4 7" id="KW-0547">Nucleotide-binding</keyword>
<feature type="binding site" evidence="7">
    <location>
        <position position="13"/>
    </location>
    <ligand>
        <name>ATP</name>
        <dbReference type="ChEBI" id="CHEBI:30616"/>
    </ligand>
</feature>
<evidence type="ECO:0000256" key="2">
    <source>
        <dbReference type="ARBA" id="ARBA00022552"/>
    </source>
</evidence>
<dbReference type="HAMAP" id="MF_00039">
    <property type="entry name" value="Adenylate_kinase_AK6"/>
    <property type="match status" value="1"/>
</dbReference>
<dbReference type="SUPFAM" id="SSF52540">
    <property type="entry name" value="P-loop containing nucleoside triphosphate hydrolases"/>
    <property type="match status" value="1"/>
</dbReference>
<protein>
    <recommendedName>
        <fullName evidence="7">Putative adenylate kinase</fullName>
        <shortName evidence="7">AK</shortName>
        <ecNumber evidence="7">2.7.4.3</ecNumber>
    </recommendedName>
    <alternativeName>
        <fullName evidence="7">ATP-AMP transphosphorylase</fullName>
    </alternativeName>
</protein>
<dbReference type="AlphaFoldDB" id="A0A510DVV4"/>
<dbReference type="GeneID" id="41717949"/>